<keyword evidence="2" id="KW-0472">Membrane</keyword>
<reference evidence="4" key="1">
    <citation type="journal article" date="2019" name="Int. J. Syst. Evol. Microbiol.">
        <title>The Global Catalogue of Microorganisms (GCM) 10K type strain sequencing project: providing services to taxonomists for standard genome sequencing and annotation.</title>
        <authorList>
            <consortium name="The Broad Institute Genomics Platform"/>
            <consortium name="The Broad Institute Genome Sequencing Center for Infectious Disease"/>
            <person name="Wu L."/>
            <person name="Ma J."/>
        </authorList>
    </citation>
    <scope>NUCLEOTIDE SEQUENCE [LARGE SCALE GENOMIC DNA]</scope>
    <source>
        <strain evidence="4">JCM 13929</strain>
    </source>
</reference>
<evidence type="ECO:0000256" key="2">
    <source>
        <dbReference type="SAM" id="Phobius"/>
    </source>
</evidence>
<name>A0ABP4QTX6_9ACTN</name>
<dbReference type="RefSeq" id="WP_346102118.1">
    <property type="nucleotide sequence ID" value="NZ_BAAAMU010000006.1"/>
</dbReference>
<dbReference type="CDD" id="cd05830">
    <property type="entry name" value="Sortase_E"/>
    <property type="match status" value="1"/>
</dbReference>
<evidence type="ECO:0000313" key="4">
    <source>
        <dbReference type="Proteomes" id="UP001500064"/>
    </source>
</evidence>
<keyword evidence="4" id="KW-1185">Reference proteome</keyword>
<organism evidence="3 4">
    <name type="scientific">Nonomuraea maheshkhaliensis</name>
    <dbReference type="NCBI Taxonomy" id="419590"/>
    <lineage>
        <taxon>Bacteria</taxon>
        <taxon>Bacillati</taxon>
        <taxon>Actinomycetota</taxon>
        <taxon>Actinomycetes</taxon>
        <taxon>Streptosporangiales</taxon>
        <taxon>Streptosporangiaceae</taxon>
        <taxon>Nonomuraea</taxon>
    </lineage>
</organism>
<sequence>MAIPLGRFAAEYADRMRAMLRAVGEMCITAGLILMLFCAYLLWGTGAYTESQQLLLQRQLAEKKAGQPRPERPVEPGQAVALLRIPKLGRDYQYAVVEGVGADQLRKGPGHYPDTAMPGQVGNFVLSGHRTTYAAPFNEIDELERDDEIIVETREARHIYRVTSQDIVRPDEVDVLAPVPGKPDIRPIRAFITLSTCHPEYSAAERLIVYGVLKDSEPREE</sequence>
<dbReference type="Proteomes" id="UP001500064">
    <property type="component" value="Unassembled WGS sequence"/>
</dbReference>
<evidence type="ECO:0000256" key="1">
    <source>
        <dbReference type="ARBA" id="ARBA00022801"/>
    </source>
</evidence>
<dbReference type="Pfam" id="PF04203">
    <property type="entry name" value="Sortase"/>
    <property type="match status" value="1"/>
</dbReference>
<accession>A0ABP4QTX6</accession>
<dbReference type="InterPro" id="IPR005754">
    <property type="entry name" value="Sortase"/>
</dbReference>
<dbReference type="EMBL" id="BAAAMU010000006">
    <property type="protein sequence ID" value="GAA1617736.1"/>
    <property type="molecule type" value="Genomic_DNA"/>
</dbReference>
<dbReference type="NCBIfam" id="TIGR01076">
    <property type="entry name" value="sortase_fam"/>
    <property type="match status" value="1"/>
</dbReference>
<feature type="transmembrane region" description="Helical" evidence="2">
    <location>
        <begin position="22"/>
        <end position="43"/>
    </location>
</feature>
<gene>
    <name evidence="3" type="ORF">GCM10009733_012560</name>
</gene>
<proteinExistence type="predicted"/>
<evidence type="ECO:0000313" key="3">
    <source>
        <dbReference type="EMBL" id="GAA1617736.1"/>
    </source>
</evidence>
<keyword evidence="2" id="KW-0812">Transmembrane</keyword>
<dbReference type="SUPFAM" id="SSF63817">
    <property type="entry name" value="Sortase"/>
    <property type="match status" value="1"/>
</dbReference>
<protein>
    <submittedName>
        <fullName evidence="3">Class E sortase</fullName>
    </submittedName>
</protein>
<keyword evidence="1" id="KW-0378">Hydrolase</keyword>
<dbReference type="InterPro" id="IPR042003">
    <property type="entry name" value="Sortase_E"/>
</dbReference>
<dbReference type="NCBIfam" id="NF033747">
    <property type="entry name" value="class_E_sortase"/>
    <property type="match status" value="1"/>
</dbReference>
<dbReference type="InterPro" id="IPR023365">
    <property type="entry name" value="Sortase_dom-sf"/>
</dbReference>
<comment type="caution">
    <text evidence="3">The sequence shown here is derived from an EMBL/GenBank/DDBJ whole genome shotgun (WGS) entry which is preliminary data.</text>
</comment>
<keyword evidence="2" id="KW-1133">Transmembrane helix</keyword>
<dbReference type="Gene3D" id="2.40.260.10">
    <property type="entry name" value="Sortase"/>
    <property type="match status" value="1"/>
</dbReference>
<dbReference type="InterPro" id="IPR053465">
    <property type="entry name" value="Sortase_Class_E"/>
</dbReference>